<sequence>MDLLIAGIDEPGMHTRLLPCPRQYLTSTRFSQAAGARVYGLSIHRMWVSAWGPVKEEEISDGAVA</sequence>
<evidence type="ECO:0000313" key="1">
    <source>
        <dbReference type="EMBL" id="KAK7478187.1"/>
    </source>
</evidence>
<name>A0ABD0JU91_9CAEN</name>
<reference evidence="1 2" key="1">
    <citation type="journal article" date="2023" name="Sci. Data">
        <title>Genome assembly of the Korean intertidal mud-creeper Batillaria attramentaria.</title>
        <authorList>
            <person name="Patra A.K."/>
            <person name="Ho P.T."/>
            <person name="Jun S."/>
            <person name="Lee S.J."/>
            <person name="Kim Y."/>
            <person name="Won Y.J."/>
        </authorList>
    </citation>
    <scope>NUCLEOTIDE SEQUENCE [LARGE SCALE GENOMIC DNA]</scope>
    <source>
        <strain evidence="1">Wonlab-2016</strain>
    </source>
</reference>
<evidence type="ECO:0000313" key="2">
    <source>
        <dbReference type="Proteomes" id="UP001519460"/>
    </source>
</evidence>
<dbReference type="Proteomes" id="UP001519460">
    <property type="component" value="Unassembled WGS sequence"/>
</dbReference>
<feature type="non-terminal residue" evidence="1">
    <location>
        <position position="65"/>
    </location>
</feature>
<dbReference type="AlphaFoldDB" id="A0ABD0JU91"/>
<organism evidence="1 2">
    <name type="scientific">Batillaria attramentaria</name>
    <dbReference type="NCBI Taxonomy" id="370345"/>
    <lineage>
        <taxon>Eukaryota</taxon>
        <taxon>Metazoa</taxon>
        <taxon>Spiralia</taxon>
        <taxon>Lophotrochozoa</taxon>
        <taxon>Mollusca</taxon>
        <taxon>Gastropoda</taxon>
        <taxon>Caenogastropoda</taxon>
        <taxon>Sorbeoconcha</taxon>
        <taxon>Cerithioidea</taxon>
        <taxon>Batillariidae</taxon>
        <taxon>Batillaria</taxon>
    </lineage>
</organism>
<protein>
    <submittedName>
        <fullName evidence="1">Uncharacterized protein</fullName>
    </submittedName>
</protein>
<keyword evidence="2" id="KW-1185">Reference proteome</keyword>
<accession>A0ABD0JU91</accession>
<comment type="caution">
    <text evidence="1">The sequence shown here is derived from an EMBL/GenBank/DDBJ whole genome shotgun (WGS) entry which is preliminary data.</text>
</comment>
<dbReference type="EMBL" id="JACVVK020000331">
    <property type="protein sequence ID" value="KAK7478187.1"/>
    <property type="molecule type" value="Genomic_DNA"/>
</dbReference>
<proteinExistence type="predicted"/>
<gene>
    <name evidence="1" type="ORF">BaRGS_00030548</name>
</gene>